<dbReference type="EMBL" id="JALNTZ010000004">
    <property type="protein sequence ID" value="KAJ3656572.1"/>
    <property type="molecule type" value="Genomic_DNA"/>
</dbReference>
<reference evidence="3" key="1">
    <citation type="journal article" date="2023" name="G3 (Bethesda)">
        <title>Whole genome assemblies of Zophobas morio and Tenebrio molitor.</title>
        <authorList>
            <person name="Kaur S."/>
            <person name="Stinson S.A."/>
            <person name="diCenzo G.C."/>
        </authorList>
    </citation>
    <scope>NUCLEOTIDE SEQUENCE</scope>
    <source>
        <strain evidence="3">QUZm001</strain>
    </source>
</reference>
<organism evidence="3 4">
    <name type="scientific">Zophobas morio</name>
    <dbReference type="NCBI Taxonomy" id="2755281"/>
    <lineage>
        <taxon>Eukaryota</taxon>
        <taxon>Metazoa</taxon>
        <taxon>Ecdysozoa</taxon>
        <taxon>Arthropoda</taxon>
        <taxon>Hexapoda</taxon>
        <taxon>Insecta</taxon>
        <taxon>Pterygota</taxon>
        <taxon>Neoptera</taxon>
        <taxon>Endopterygota</taxon>
        <taxon>Coleoptera</taxon>
        <taxon>Polyphaga</taxon>
        <taxon>Cucujiformia</taxon>
        <taxon>Tenebrionidae</taxon>
        <taxon>Zophobas</taxon>
    </lineage>
</organism>
<comment type="caution">
    <text evidence="3">The sequence shown here is derived from an EMBL/GenBank/DDBJ whole genome shotgun (WGS) entry which is preliminary data.</text>
</comment>
<keyword evidence="4" id="KW-1185">Reference proteome</keyword>
<evidence type="ECO:0000256" key="1">
    <source>
        <dbReference type="SAM" id="Coils"/>
    </source>
</evidence>
<evidence type="ECO:0000256" key="2">
    <source>
        <dbReference type="SAM" id="MobiDB-lite"/>
    </source>
</evidence>
<feature type="region of interest" description="Disordered" evidence="2">
    <location>
        <begin position="655"/>
        <end position="690"/>
    </location>
</feature>
<sequence>MYAFLLVSSMNIIGRADASGCRDGPRKSLEAALETPGSGSRENQIRERARSPNMDLNTPSGTIIQSRSRDLQSILTSIEERLRNLDTIYSIHLSQSFEEKLEQYQRKLESIDTKIIRLETLAMLNLDKISENISTKNFKDDIARTNLAKKVDAVYEGISHRLNYMDRKLETSSGKLQGKLEAALTRLERMDESFTTRNEEIEIELSDALAAIDDLKTSYGTMEENIVNNTDENFEISLKEQMLLMKSFNDKSNQAIQALYENTTRGFDRIERKIGMGLDAINETDRFLKGLKLEVKRELNEYAIKVAEMNSENWKTGNVLENKQSHLEIMINSTKTEVQNGMRALMLLIGKISNKEHLPQADESQIEKLKENIDANFEKVFSAQNLFMDSCYRLQMDESQIESKISDILEKLIETFDKKTAVETKDIKNLEKIIKSHDAHITRSLYQTSTNVVTIFGKMSEDHRHFETDLKQVSDHLNALFSLIQDTLADENGSLSSKNVNLLLNDLKEMEKKITSLYKQGDVLTNSVGEIKGVVEALHRGNSSRLIDEYFKNISQVIAGMEAKINTVYLYYYFNRSRIDAINQNLVQELRQVLDVVSVNDSRGISETNVTGESRVGSLEEKISEIFGQPEANDTRGSGAPDNCAPNLLNAIDVRSGSDCENNTPEGINRDEMTTETQESTVKTSGSDDYQELDTTWQQVLE</sequence>
<evidence type="ECO:0000313" key="3">
    <source>
        <dbReference type="EMBL" id="KAJ3656572.1"/>
    </source>
</evidence>
<name>A0AA38MHI8_9CUCU</name>
<evidence type="ECO:0000313" key="4">
    <source>
        <dbReference type="Proteomes" id="UP001168821"/>
    </source>
</evidence>
<feature type="compositionally biased region" description="Polar residues" evidence="2">
    <location>
        <begin position="675"/>
        <end position="690"/>
    </location>
</feature>
<feature type="region of interest" description="Disordered" evidence="2">
    <location>
        <begin position="31"/>
        <end position="58"/>
    </location>
</feature>
<protein>
    <submittedName>
        <fullName evidence="3">Uncharacterized protein</fullName>
    </submittedName>
</protein>
<dbReference type="Proteomes" id="UP001168821">
    <property type="component" value="Unassembled WGS sequence"/>
</dbReference>
<accession>A0AA38MHI8</accession>
<dbReference type="AlphaFoldDB" id="A0AA38MHI8"/>
<gene>
    <name evidence="3" type="ORF">Zmor_015642</name>
</gene>
<feature type="coiled-coil region" evidence="1">
    <location>
        <begin position="94"/>
        <end position="121"/>
    </location>
</feature>
<keyword evidence="1" id="KW-0175">Coiled coil</keyword>
<proteinExistence type="predicted"/>